<proteinExistence type="predicted"/>
<accession>A0A4U0NR48</accession>
<dbReference type="CDD" id="cd03801">
    <property type="entry name" value="GT4_PimA-like"/>
    <property type="match status" value="1"/>
</dbReference>
<dbReference type="EMBL" id="SUMB01000002">
    <property type="protein sequence ID" value="TJZ56957.1"/>
    <property type="molecule type" value="Genomic_DNA"/>
</dbReference>
<dbReference type="AlphaFoldDB" id="A0A4U0NR48"/>
<dbReference type="Pfam" id="PF20706">
    <property type="entry name" value="GT4-conflict"/>
    <property type="match status" value="1"/>
</dbReference>
<organism evidence="2 3">
    <name type="scientific">Streptomyces piniterrae</name>
    <dbReference type="NCBI Taxonomy" id="2571125"/>
    <lineage>
        <taxon>Bacteria</taxon>
        <taxon>Bacillati</taxon>
        <taxon>Actinomycetota</taxon>
        <taxon>Actinomycetes</taxon>
        <taxon>Kitasatosporales</taxon>
        <taxon>Streptomycetaceae</taxon>
        <taxon>Streptomyces</taxon>
    </lineage>
</organism>
<sequence length="394" mass="42413">MVATEWWSRHGGLSTFNRELCRALAAVGAQVYCVVINATDGEIADAQAGNVTLLCRPATPGVPEYAQLTRRPQLPNGIVPDLVIGHGRITGPAAEVLVSDYFPVARRLHFIHTAPDEIEWHKLDRAHDAALRAEGRTEVERLLGAGAHRVVVVGPRLHNRFLREFSGMGAPDPLRIDPWFDTADPTPRTPPAGAPLNVLLVGRTEDAQLKGLDLAARACGKVAVWRENARVSPISLLVRGAPRDAATDQREQLLSWAANPRLDVMVRPLSSDQQRLAADMTRSSLVIMPSRSEGFGLVGAEAITMGVPTLVSEASGLADFLREKLDGETAARVVVPMSGDDDEDTARWARAIDAVMNDRPSAFRRAAELRNALAGKATWADAAAKLLGEAAGRG</sequence>
<dbReference type="GO" id="GO:0016740">
    <property type="term" value="F:transferase activity"/>
    <property type="evidence" value="ECO:0007669"/>
    <property type="project" value="UniProtKB-KW"/>
</dbReference>
<dbReference type="OrthoDB" id="218695at2"/>
<name>A0A4U0NR48_9ACTN</name>
<dbReference type="Proteomes" id="UP000308697">
    <property type="component" value="Unassembled WGS sequence"/>
</dbReference>
<dbReference type="SUPFAM" id="SSF53756">
    <property type="entry name" value="UDP-Glycosyltransferase/glycogen phosphorylase"/>
    <property type="match status" value="1"/>
</dbReference>
<gene>
    <name evidence="2" type="ORF">FCH28_05590</name>
</gene>
<protein>
    <recommendedName>
        <fullName evidence="1">D-inositol 3-phosphate glycosyltransferase</fullName>
    </recommendedName>
</protein>
<evidence type="ECO:0000313" key="3">
    <source>
        <dbReference type="Proteomes" id="UP000308697"/>
    </source>
</evidence>
<dbReference type="Gene3D" id="3.40.50.2000">
    <property type="entry name" value="Glycogen Phosphorylase B"/>
    <property type="match status" value="2"/>
</dbReference>
<dbReference type="RefSeq" id="WP_136738577.1">
    <property type="nucleotide sequence ID" value="NZ_SUMB01000002.1"/>
</dbReference>
<evidence type="ECO:0000256" key="1">
    <source>
        <dbReference type="ARBA" id="ARBA00021292"/>
    </source>
</evidence>
<evidence type="ECO:0000313" key="2">
    <source>
        <dbReference type="EMBL" id="TJZ56957.1"/>
    </source>
</evidence>
<comment type="caution">
    <text evidence="2">The sequence shown here is derived from an EMBL/GenBank/DDBJ whole genome shotgun (WGS) entry which is preliminary data.</text>
</comment>
<dbReference type="PANTHER" id="PTHR12526">
    <property type="entry name" value="GLYCOSYLTRANSFERASE"/>
    <property type="match status" value="1"/>
</dbReference>
<keyword evidence="2" id="KW-0808">Transferase</keyword>
<reference evidence="2 3" key="1">
    <citation type="submission" date="2019-04" db="EMBL/GenBank/DDBJ databases">
        <title>Streptomyces piniterrae sp. nov., a heliquinomycin-producing actinomycete isolated from rhizosphere soil of Pinus yunnanensis.</title>
        <authorList>
            <person name="Zhuang X."/>
            <person name="Zhao J."/>
        </authorList>
    </citation>
    <scope>NUCLEOTIDE SEQUENCE [LARGE SCALE GENOMIC DNA]</scope>
    <source>
        <strain evidence="3">jys28</strain>
    </source>
</reference>
<keyword evidence="3" id="KW-1185">Reference proteome</keyword>